<evidence type="ECO:0000256" key="5">
    <source>
        <dbReference type="ARBA" id="ARBA00022927"/>
    </source>
</evidence>
<evidence type="ECO:0000259" key="13">
    <source>
        <dbReference type="Pfam" id="PF22599"/>
    </source>
</evidence>
<dbReference type="Gene3D" id="3.30.70.3220">
    <property type="match status" value="1"/>
</dbReference>
<protein>
    <recommendedName>
        <fullName evidence="9">Protein translocase subunit SecD</fullName>
    </recommendedName>
</protein>
<dbReference type="GO" id="GO:0005886">
    <property type="term" value="C:plasma membrane"/>
    <property type="evidence" value="ECO:0007669"/>
    <property type="project" value="UniProtKB-SubCell"/>
</dbReference>
<evidence type="ECO:0000313" key="15">
    <source>
        <dbReference type="Proteomes" id="UP000662857"/>
    </source>
</evidence>
<accession>A0A895YNS4</accession>
<dbReference type="Proteomes" id="UP000662857">
    <property type="component" value="Chromosome"/>
</dbReference>
<feature type="transmembrane region" description="Helical" evidence="9">
    <location>
        <begin position="594"/>
        <end position="612"/>
    </location>
</feature>
<evidence type="ECO:0000259" key="11">
    <source>
        <dbReference type="Pfam" id="PF02355"/>
    </source>
</evidence>
<evidence type="ECO:0000256" key="4">
    <source>
        <dbReference type="ARBA" id="ARBA00022692"/>
    </source>
</evidence>
<dbReference type="GO" id="GO:0043952">
    <property type="term" value="P:protein transport by the Sec complex"/>
    <property type="evidence" value="ECO:0007669"/>
    <property type="project" value="UniProtKB-UniRule"/>
</dbReference>
<dbReference type="InterPro" id="IPR055344">
    <property type="entry name" value="SecD_SecF_C_bact"/>
</dbReference>
<feature type="transmembrane region" description="Helical" evidence="9">
    <location>
        <begin position="618"/>
        <end position="637"/>
    </location>
</feature>
<dbReference type="AlphaFoldDB" id="A0A895YNS4"/>
<feature type="transmembrane region" description="Helical" evidence="9">
    <location>
        <begin position="487"/>
        <end position="508"/>
    </location>
</feature>
<dbReference type="Gene3D" id="1.20.1640.10">
    <property type="entry name" value="Multidrug efflux transporter AcrB transmembrane domain"/>
    <property type="match status" value="1"/>
</dbReference>
<keyword evidence="4 9" id="KW-0812">Transmembrane</keyword>
<dbReference type="NCBIfam" id="TIGR01129">
    <property type="entry name" value="secD"/>
    <property type="match status" value="1"/>
</dbReference>
<dbReference type="EMBL" id="CP070499">
    <property type="protein sequence ID" value="QSB16933.1"/>
    <property type="molecule type" value="Genomic_DNA"/>
</dbReference>
<gene>
    <name evidence="9 14" type="primary">secD</name>
    <name evidence="14" type="ORF">JQS43_12045</name>
</gene>
<evidence type="ECO:0000256" key="3">
    <source>
        <dbReference type="ARBA" id="ARBA00022475"/>
    </source>
</evidence>
<keyword evidence="5 9" id="KW-0653">Protein transport</keyword>
<feature type="domain" description="Protein export membrane protein SecD/SecF C-terminal" evidence="11">
    <location>
        <begin position="472"/>
        <end position="636"/>
    </location>
</feature>
<keyword evidence="2 9" id="KW-0813">Transport</keyword>
<dbReference type="InterPro" id="IPR022813">
    <property type="entry name" value="SecD/SecF_arch_bac"/>
</dbReference>
<evidence type="ECO:0000256" key="6">
    <source>
        <dbReference type="ARBA" id="ARBA00022989"/>
    </source>
</evidence>
<evidence type="ECO:0000259" key="12">
    <source>
        <dbReference type="Pfam" id="PF21760"/>
    </source>
</evidence>
<dbReference type="InterPro" id="IPR048631">
    <property type="entry name" value="SecD_1st"/>
</dbReference>
<evidence type="ECO:0000256" key="8">
    <source>
        <dbReference type="ARBA" id="ARBA00023136"/>
    </source>
</evidence>
<dbReference type="NCBIfam" id="TIGR00916">
    <property type="entry name" value="2A0604s01"/>
    <property type="match status" value="1"/>
</dbReference>
<feature type="transmembrane region" description="Helical" evidence="9">
    <location>
        <begin position="15"/>
        <end position="39"/>
    </location>
</feature>
<sequence>MAQTPPSAGRPGRQLIVLGLISVFLFGMMFFSGTAGMSFTERITPRLGMDLVGGTRVTLLAVTETGQEPSEDAMERAREIIESRVNSLGVEEAEVIVEGDDRIVVSVAGEPENALRQVGDPAELRFRKVIDRVASFGSPDEIDLDQLEELPDPDATPDPDAPEGTPAPDVTGEPEATQEPEADNEGGGQGGQADPTEPPATPPGEIPTVAERRQAVEEKIDDEAMAAALAILDPEAQDQDPEELLEAVRPFADLTGPEVAVLPSLLQFYLPTITCEQLNARPAGSIQDPAEIVTSCDTDGVFKYLLDASTVLGTDVDNANASLPAGSNRWEVSLSFTGEGQPRWTDLTREAVQNDAAVPFDPSAVESYIDADPETGQWSFDTSEQAIEQNNRYQVGDDPDAEAAATAPIQCQETGELGNCLVATVLDNQNVSAPQIQQVITSDARITGDFSAADAQLLASQLRFGALPLTFEPQEEQTITATLGVEYLRAGLLAAAIGASLMLVYVFFYYRLLGAVILGSLVASSLLTYAALVVLGRGIGYTLTLAGISGFIVAVGIAADSFVIYFERLKDEIREGRTPRSAVPRAWVRARRTIITANTVTLLAAVVLYLLSAGQVKGFAFALGLATVLDLLIVFTFRHPIMTLLARTRAFMSPKMSGLGKALELDREQEARIRARARAAEA</sequence>
<keyword evidence="15" id="KW-1185">Reference proteome</keyword>
<evidence type="ECO:0000256" key="2">
    <source>
        <dbReference type="ARBA" id="ARBA00022448"/>
    </source>
</evidence>
<dbReference type="PANTHER" id="PTHR30081:SF1">
    <property type="entry name" value="PROTEIN TRANSLOCASE SUBUNIT SECD"/>
    <property type="match status" value="1"/>
</dbReference>
<feature type="compositionally biased region" description="Acidic residues" evidence="10">
    <location>
        <begin position="140"/>
        <end position="161"/>
    </location>
</feature>
<comment type="function">
    <text evidence="9">Part of the Sec protein translocase complex. Interacts with the SecYEG preprotein conducting channel. SecDF uses the proton motive force (PMF) to complete protein translocation after the ATP-dependent function of SecA.</text>
</comment>
<reference evidence="14" key="1">
    <citation type="submission" date="2021-02" db="EMBL/GenBank/DDBJ databases">
        <title>Natrosporangium hydrolyticum gen. nov., sp. nov, a haloalkaliphilic actinobacterium from a soda solonchak soil.</title>
        <authorList>
            <person name="Sorokin D.Y."/>
            <person name="Khijniak T.V."/>
            <person name="Zakharycheva A.P."/>
            <person name="Boueva O.V."/>
            <person name="Ariskina E.V."/>
            <person name="Hahnke R.L."/>
            <person name="Bunk B."/>
            <person name="Sproer C."/>
            <person name="Schumann P."/>
            <person name="Evtushenko L.I."/>
            <person name="Kublanov I.V."/>
        </authorList>
    </citation>
    <scope>NUCLEOTIDE SEQUENCE</scope>
    <source>
        <strain evidence="14">DSM 106523</strain>
    </source>
</reference>
<evidence type="ECO:0000256" key="1">
    <source>
        <dbReference type="ARBA" id="ARBA00004651"/>
    </source>
</evidence>
<feature type="domain" description="SecDF P1 head subdomain" evidence="13">
    <location>
        <begin position="413"/>
        <end position="468"/>
    </location>
</feature>
<evidence type="ECO:0000256" key="9">
    <source>
        <dbReference type="HAMAP-Rule" id="MF_01463"/>
    </source>
</evidence>
<feature type="transmembrane region" description="Helical" evidence="9">
    <location>
        <begin position="541"/>
        <end position="566"/>
    </location>
</feature>
<keyword evidence="7 9" id="KW-0811">Translocation</keyword>
<dbReference type="PANTHER" id="PTHR30081">
    <property type="entry name" value="PROTEIN-EXPORT MEMBRANE PROTEIN SEC"/>
    <property type="match status" value="1"/>
</dbReference>
<name>A0A895YNS4_9ACTN</name>
<feature type="transmembrane region" description="Helical" evidence="9">
    <location>
        <begin position="515"/>
        <end position="535"/>
    </location>
</feature>
<comment type="similarity">
    <text evidence="9">Belongs to the SecD/SecF family. SecD subfamily.</text>
</comment>
<dbReference type="HAMAP" id="MF_01463_B">
    <property type="entry name" value="SecD_B"/>
    <property type="match status" value="1"/>
</dbReference>
<comment type="subcellular location">
    <subcellularLocation>
        <location evidence="1 9">Cell membrane</location>
        <topology evidence="1 9">Multi-pass membrane protein</topology>
    </subcellularLocation>
</comment>
<dbReference type="Pfam" id="PF02355">
    <property type="entry name" value="SecD_SecF_C"/>
    <property type="match status" value="1"/>
</dbReference>
<feature type="domain" description="Protein translocase subunit SecDF P1" evidence="12">
    <location>
        <begin position="74"/>
        <end position="129"/>
    </location>
</feature>
<dbReference type="SUPFAM" id="SSF82866">
    <property type="entry name" value="Multidrug efflux transporter AcrB transmembrane domain"/>
    <property type="match status" value="1"/>
</dbReference>
<dbReference type="InterPro" id="IPR048634">
    <property type="entry name" value="SecD_SecF_C"/>
</dbReference>
<dbReference type="InterPro" id="IPR054384">
    <property type="entry name" value="SecDF_P1_head"/>
</dbReference>
<keyword evidence="6 9" id="KW-1133">Transmembrane helix</keyword>
<feature type="domain" description="SecDF P1 head subdomain" evidence="13">
    <location>
        <begin position="300"/>
        <end position="362"/>
    </location>
</feature>
<evidence type="ECO:0000313" key="14">
    <source>
        <dbReference type="EMBL" id="QSB16933.1"/>
    </source>
</evidence>
<dbReference type="KEGG" id="nhy:JQS43_12045"/>
<feature type="compositionally biased region" description="Pro residues" evidence="10">
    <location>
        <begin position="196"/>
        <end position="205"/>
    </location>
</feature>
<comment type="subunit">
    <text evidence="9">Forms a complex with SecF. Part of the essential Sec protein translocation apparatus which comprises SecA, SecYEG and auxiliary proteins SecDF. Other proteins may also be involved.</text>
</comment>
<dbReference type="GO" id="GO:0006605">
    <property type="term" value="P:protein targeting"/>
    <property type="evidence" value="ECO:0007669"/>
    <property type="project" value="UniProtKB-UniRule"/>
</dbReference>
<feature type="region of interest" description="Disordered" evidence="10">
    <location>
        <begin position="137"/>
        <end position="206"/>
    </location>
</feature>
<evidence type="ECO:0000256" key="7">
    <source>
        <dbReference type="ARBA" id="ARBA00023010"/>
    </source>
</evidence>
<dbReference type="GO" id="GO:0015450">
    <property type="term" value="F:protein-transporting ATPase activity"/>
    <property type="evidence" value="ECO:0007669"/>
    <property type="project" value="InterPro"/>
</dbReference>
<evidence type="ECO:0000256" key="10">
    <source>
        <dbReference type="SAM" id="MobiDB-lite"/>
    </source>
</evidence>
<proteinExistence type="inferred from homology"/>
<dbReference type="InterPro" id="IPR005791">
    <property type="entry name" value="SecD"/>
</dbReference>
<keyword evidence="8 9" id="KW-0472">Membrane</keyword>
<dbReference type="GO" id="GO:0065002">
    <property type="term" value="P:intracellular protein transmembrane transport"/>
    <property type="evidence" value="ECO:0007669"/>
    <property type="project" value="UniProtKB-UniRule"/>
</dbReference>
<keyword evidence="3 9" id="KW-1003">Cell membrane</keyword>
<organism evidence="14 15">
    <name type="scientific">Natronosporangium hydrolyticum</name>
    <dbReference type="NCBI Taxonomy" id="2811111"/>
    <lineage>
        <taxon>Bacteria</taxon>
        <taxon>Bacillati</taxon>
        <taxon>Actinomycetota</taxon>
        <taxon>Actinomycetes</taxon>
        <taxon>Micromonosporales</taxon>
        <taxon>Micromonosporaceae</taxon>
        <taxon>Natronosporangium</taxon>
    </lineage>
</organism>
<dbReference type="Gene3D" id="3.30.1360.200">
    <property type="match status" value="1"/>
</dbReference>
<dbReference type="Pfam" id="PF21760">
    <property type="entry name" value="SecD_1st"/>
    <property type="match status" value="1"/>
</dbReference>
<dbReference type="Pfam" id="PF22599">
    <property type="entry name" value="SecDF_P1_head"/>
    <property type="match status" value="2"/>
</dbReference>